<protein>
    <submittedName>
        <fullName evidence="2">Por secretion system C-terminal sorting domain-containing protein</fullName>
    </submittedName>
</protein>
<dbReference type="Pfam" id="PF18962">
    <property type="entry name" value="Por_Secre_tail"/>
    <property type="match status" value="1"/>
</dbReference>
<keyword evidence="3" id="KW-1185">Reference proteome</keyword>
<proteinExistence type="predicted"/>
<gene>
    <name evidence="2" type="ORF">SAMN06265219_11033</name>
</gene>
<feature type="domain" description="Secretion system C-terminal sorting" evidence="1">
    <location>
        <begin position="861"/>
        <end position="935"/>
    </location>
</feature>
<name>A0A521E0U2_9BACT</name>
<evidence type="ECO:0000259" key="1">
    <source>
        <dbReference type="Pfam" id="PF18962"/>
    </source>
</evidence>
<reference evidence="2 3" key="1">
    <citation type="submission" date="2017-05" db="EMBL/GenBank/DDBJ databases">
        <authorList>
            <person name="Varghese N."/>
            <person name="Submissions S."/>
        </authorList>
    </citation>
    <scope>NUCLEOTIDE SEQUENCE [LARGE SCALE GENOMIC DNA]</scope>
    <source>
        <strain evidence="2 3">DSM 21985</strain>
    </source>
</reference>
<dbReference type="NCBIfam" id="TIGR04183">
    <property type="entry name" value="Por_Secre_tail"/>
    <property type="match status" value="1"/>
</dbReference>
<dbReference type="AlphaFoldDB" id="A0A521E0U2"/>
<dbReference type="EMBL" id="FXTP01000010">
    <property type="protein sequence ID" value="SMO77538.1"/>
    <property type="molecule type" value="Genomic_DNA"/>
</dbReference>
<dbReference type="Gene3D" id="2.60.40.4070">
    <property type="match status" value="1"/>
</dbReference>
<dbReference type="Gene3D" id="2.60.40.2030">
    <property type="match status" value="1"/>
</dbReference>
<dbReference type="InterPro" id="IPR038081">
    <property type="entry name" value="CalX-like_sf"/>
</dbReference>
<sequence length="939" mass="105681">MLAINVAQVPMALKLLSGTYAKFLHIALFVLVFQPITPVAAQTVLLPGDVAVVSVSADSQWVDFIPLLDIEKGTELYIGEGIWDDTAHTLKGQEILVRFDETVEAGSHLHIAKHNEQRISVTGDFSFKGDTHRIFIYQKENHKYRFITAAGWGAGPLWNNDEIDNASDLPESLQQKENTVLNLGSLPNYQYYLRNGASGTPRLIRKFVYDEANWRTRPDQPFTRFGTSFNMLKPPVILFENSVSTVKESDTTATLNVAIYGHDGSRLTVDVLFDSLRSTASYADFSTPDTLHQINFTGLIGDAVFEVHVPIVDDQVYEGTESAIYELGGLTQGNFGDFLTHSLIIRDNEVPEVEIISVQKLANGVEQVEIRNEEYYPISLQGWSFKVGKNRFYFNENIRLAANETLLWQSNSQPDHQPEEGARYFAAQLNEELLQAGKTLFLLDEYENIITRSQTVSMDLAQRNTAIDKISSGSTATPEHVAALTQSGLGTMEATTAEKQSRWQAIPLNRILKEQFPDKEFYYWNAIDKTFQEVNSDDVTGIGFSAIEPGEKRIFEGLQAKVPAESMELTAQMAAIDKDENGAIDGLEGLNLLYNNTSQTFTAADFLEGWKQDYPEIELDNNLYLVRNNAEGKLVYELLKAGDVISSEQAFWIQVNSPLELDTYSVRLLMREGELVTDQPRENAGIQFRFTAGAITQKVDLQLYEDEIPDIPRNLNMYEALLFSGHQDLDIAFGHTGEYYSKATISNTLNTQRSYPLWLRVPAEGTTVTLEIGKWEEIPEGWNITLLDQFTEKQYDLTKNFNLRFETGVHETVQGSDEEETSPVLVQRFMVTITPPEAEAEAANVNEELDVPREIELHQNYPNPFNPATAISFYLPETQWVRLSVFNIVGQPVAIITEGTLSAGEHQFEWNAADKPSGMYIYQLEVGNKVMTRKMTLVK</sequence>
<dbReference type="Proteomes" id="UP000317557">
    <property type="component" value="Unassembled WGS sequence"/>
</dbReference>
<evidence type="ECO:0000313" key="3">
    <source>
        <dbReference type="Proteomes" id="UP000317557"/>
    </source>
</evidence>
<organism evidence="2 3">
    <name type="scientific">Gracilimonas mengyeensis</name>
    <dbReference type="NCBI Taxonomy" id="1302730"/>
    <lineage>
        <taxon>Bacteria</taxon>
        <taxon>Pseudomonadati</taxon>
        <taxon>Balneolota</taxon>
        <taxon>Balneolia</taxon>
        <taxon>Balneolales</taxon>
        <taxon>Balneolaceae</taxon>
        <taxon>Gracilimonas</taxon>
    </lineage>
</organism>
<evidence type="ECO:0000313" key="2">
    <source>
        <dbReference type="EMBL" id="SMO77538.1"/>
    </source>
</evidence>
<dbReference type="SUPFAM" id="SSF141072">
    <property type="entry name" value="CalX-like"/>
    <property type="match status" value="1"/>
</dbReference>
<accession>A0A521E0U2</accession>
<dbReference type="InterPro" id="IPR026444">
    <property type="entry name" value="Secre_tail"/>
</dbReference>